<dbReference type="PANTHER" id="PTHR44051:SF8">
    <property type="entry name" value="GLUTATHIONE S-TRANSFERASE GSTA"/>
    <property type="match status" value="1"/>
</dbReference>
<feature type="domain" description="GST N-terminal" evidence="1">
    <location>
        <begin position="1"/>
        <end position="80"/>
    </location>
</feature>
<name>A0A2T7UL18_9RHOB</name>
<dbReference type="InterPro" id="IPR040079">
    <property type="entry name" value="Glutathione_S-Trfase"/>
</dbReference>
<reference evidence="2 3" key="1">
    <citation type="journal article" date="2011" name="Syst. Appl. Microbiol.">
        <title>Defluviimonas denitrificans gen. nov., sp. nov., and Pararhodobacter aggregans gen. nov., sp. nov., non-phototrophic Rhodobacteraceae from the biofilter of a marine aquaculture.</title>
        <authorList>
            <person name="Foesel B.U."/>
            <person name="Drake H.L."/>
            <person name="Schramm A."/>
        </authorList>
    </citation>
    <scope>NUCLEOTIDE SEQUENCE [LARGE SCALE GENOMIC DNA]</scope>
    <source>
        <strain evidence="2 3">D1-19</strain>
    </source>
</reference>
<proteinExistence type="predicted"/>
<dbReference type="Gene3D" id="1.20.1050.10">
    <property type="match status" value="1"/>
</dbReference>
<dbReference type="Pfam" id="PF13409">
    <property type="entry name" value="GST_N_2"/>
    <property type="match status" value="1"/>
</dbReference>
<dbReference type="SFLD" id="SFLDG00358">
    <property type="entry name" value="Main_(cytGST)"/>
    <property type="match status" value="1"/>
</dbReference>
<dbReference type="CDD" id="cd03046">
    <property type="entry name" value="GST_N_GTT1_like"/>
    <property type="match status" value="1"/>
</dbReference>
<accession>A0A2T7UL18</accession>
<evidence type="ECO:0000313" key="2">
    <source>
        <dbReference type="EMBL" id="PVE45365.1"/>
    </source>
</evidence>
<dbReference type="GO" id="GO:0016740">
    <property type="term" value="F:transferase activity"/>
    <property type="evidence" value="ECO:0007669"/>
    <property type="project" value="UniProtKB-KW"/>
</dbReference>
<dbReference type="SFLD" id="SFLDS00019">
    <property type="entry name" value="Glutathione_Transferase_(cytos"/>
    <property type="match status" value="1"/>
</dbReference>
<dbReference type="SFLD" id="SFLDG01150">
    <property type="entry name" value="Main.1:_Beta-like"/>
    <property type="match status" value="1"/>
</dbReference>
<dbReference type="Gene3D" id="3.40.30.10">
    <property type="entry name" value="Glutaredoxin"/>
    <property type="match status" value="1"/>
</dbReference>
<dbReference type="Proteomes" id="UP000244810">
    <property type="component" value="Unassembled WGS sequence"/>
</dbReference>
<organism evidence="2 3">
    <name type="scientific">Pararhodobacter aggregans</name>
    <dbReference type="NCBI Taxonomy" id="404875"/>
    <lineage>
        <taxon>Bacteria</taxon>
        <taxon>Pseudomonadati</taxon>
        <taxon>Pseudomonadota</taxon>
        <taxon>Alphaproteobacteria</taxon>
        <taxon>Rhodobacterales</taxon>
        <taxon>Paracoccaceae</taxon>
        <taxon>Pararhodobacter</taxon>
    </lineage>
</organism>
<dbReference type="AlphaFoldDB" id="A0A2T7UL18"/>
<dbReference type="InterPro" id="IPR036249">
    <property type="entry name" value="Thioredoxin-like_sf"/>
</dbReference>
<dbReference type="SUPFAM" id="SSF52833">
    <property type="entry name" value="Thioredoxin-like"/>
    <property type="match status" value="1"/>
</dbReference>
<dbReference type="SUPFAM" id="SSF47616">
    <property type="entry name" value="GST C-terminal domain-like"/>
    <property type="match status" value="1"/>
</dbReference>
<gene>
    <name evidence="2" type="ORF">DDE23_21475</name>
</gene>
<evidence type="ECO:0000259" key="1">
    <source>
        <dbReference type="PROSITE" id="PS50404"/>
    </source>
</evidence>
<dbReference type="OrthoDB" id="5740960at2"/>
<dbReference type="RefSeq" id="WP_107750175.1">
    <property type="nucleotide sequence ID" value="NZ_QBKF01000001.1"/>
</dbReference>
<dbReference type="PROSITE" id="PS50404">
    <property type="entry name" value="GST_NTER"/>
    <property type="match status" value="1"/>
</dbReference>
<dbReference type="InterPro" id="IPR004045">
    <property type="entry name" value="Glutathione_S-Trfase_N"/>
</dbReference>
<evidence type="ECO:0000313" key="3">
    <source>
        <dbReference type="Proteomes" id="UP000244810"/>
    </source>
</evidence>
<dbReference type="InterPro" id="IPR036282">
    <property type="entry name" value="Glutathione-S-Trfase_C_sf"/>
</dbReference>
<dbReference type="PANTHER" id="PTHR44051">
    <property type="entry name" value="GLUTATHIONE S-TRANSFERASE-RELATED"/>
    <property type="match status" value="1"/>
</dbReference>
<comment type="caution">
    <text evidence="2">The sequence shown here is derived from an EMBL/GenBank/DDBJ whole genome shotgun (WGS) entry which is preliminary data.</text>
</comment>
<dbReference type="EMBL" id="QDDR01000015">
    <property type="protein sequence ID" value="PVE45365.1"/>
    <property type="molecule type" value="Genomic_DNA"/>
</dbReference>
<protein>
    <submittedName>
        <fullName evidence="2">Glutathione S-transferase</fullName>
    </submittedName>
</protein>
<sequence length="212" mass="23472">MITLHHVPQTRSFRILWFLHEAGLPHRVSYHSFAGKALRDPAFLALSPAGRVPAVEVGGEVLFESGAILEVLAEGHAPALGRAPGHAERGRYLEWLHYGETLAQHLAQLTFHHIALKPADRSPVVQKLEALRLRRALEGLDRALTGDFLLEGFSAADIMTGASAEIARRFVPFDGLDRVTDWHARLTARPGYQAALAVDGPAELYLQERYYD</sequence>
<keyword evidence="3" id="KW-1185">Reference proteome</keyword>
<keyword evidence="2" id="KW-0808">Transferase</keyword>